<comment type="caution">
    <text evidence="10">The sequence shown here is derived from an EMBL/GenBank/DDBJ whole genome shotgun (WGS) entry which is preliminary data.</text>
</comment>
<dbReference type="InterPro" id="IPR023408">
    <property type="entry name" value="MscS_beta-dom_sf"/>
</dbReference>
<dbReference type="PANTHER" id="PTHR30221:SF1">
    <property type="entry name" value="SMALL-CONDUCTANCE MECHANOSENSITIVE CHANNEL"/>
    <property type="match status" value="1"/>
</dbReference>
<organism evidence="10 11">
    <name type="scientific">Haloarcula nitratireducens</name>
    <dbReference type="NCBI Taxonomy" id="2487749"/>
    <lineage>
        <taxon>Archaea</taxon>
        <taxon>Methanobacteriati</taxon>
        <taxon>Methanobacteriota</taxon>
        <taxon>Stenosarchaea group</taxon>
        <taxon>Halobacteria</taxon>
        <taxon>Halobacteriales</taxon>
        <taxon>Haloarculaceae</taxon>
        <taxon>Haloarcula</taxon>
    </lineage>
</organism>
<dbReference type="Gene3D" id="2.30.30.60">
    <property type="match status" value="1"/>
</dbReference>
<dbReference type="RefSeq" id="WP_220580984.1">
    <property type="nucleotide sequence ID" value="NZ_RKLT01000006.1"/>
</dbReference>
<sequence>MQLGGVSAWLAALPVWQGFALLVLGGLGLATIVQVVGDRFLRRLTDRIDGQVDDIVLRGVHSALYVTVAIAGAYAGTQVYDVSPNVAVPLEAGTLSLVILVWMVTLMRIGRKASAAATDNRYVDRQVVPILQNVWSALVAGLGVFLLLVLWEVDVRPLLASAGLIGIIVGLAARDTLANFFGSLSLYLDGTYKVGDFVVLETGERGRVEDISVRSTVIRTRDDILVTVPNSKLSNAAIVNESTPKQKRRIRVPIGVAYGTDADAVEEILLAVAEEEGLVLERPKPRVRFREFGASALNFELLCWVGNPAQNARAIHNLNRAVYERFRTDGIEIPFPQRDVSVSVTDVPGDLFQQSSAEPFSADGGRDAP</sequence>
<dbReference type="SUPFAM" id="SSF82689">
    <property type="entry name" value="Mechanosensitive channel protein MscS (YggB), C-terminal domain"/>
    <property type="match status" value="1"/>
</dbReference>
<name>A0AAW4PF59_9EURY</name>
<dbReference type="InterPro" id="IPR049278">
    <property type="entry name" value="MS_channel_C"/>
</dbReference>
<dbReference type="Pfam" id="PF21082">
    <property type="entry name" value="MS_channel_3rd"/>
    <property type="match status" value="1"/>
</dbReference>
<feature type="domain" description="Mechanosensitive ion channel MscS C-terminal" evidence="9">
    <location>
        <begin position="250"/>
        <end position="333"/>
    </location>
</feature>
<evidence type="ECO:0000313" key="10">
    <source>
        <dbReference type="EMBL" id="MBX0296377.1"/>
    </source>
</evidence>
<dbReference type="EMBL" id="RKLT01000006">
    <property type="protein sequence ID" value="MBX0296377.1"/>
    <property type="molecule type" value="Genomic_DNA"/>
</dbReference>
<dbReference type="GO" id="GO:0008381">
    <property type="term" value="F:mechanosensitive monoatomic ion channel activity"/>
    <property type="evidence" value="ECO:0007669"/>
    <property type="project" value="InterPro"/>
</dbReference>
<accession>A0AAW4PF59</accession>
<feature type="domain" description="Mechanosensitive ion channel MscS" evidence="8">
    <location>
        <begin position="175"/>
        <end position="241"/>
    </location>
</feature>
<dbReference type="InterPro" id="IPR045275">
    <property type="entry name" value="MscS_archaea/bacteria_type"/>
</dbReference>
<dbReference type="GO" id="GO:0005886">
    <property type="term" value="C:plasma membrane"/>
    <property type="evidence" value="ECO:0007669"/>
    <property type="project" value="UniProtKB-SubCell"/>
</dbReference>
<dbReference type="SUPFAM" id="SSF50182">
    <property type="entry name" value="Sm-like ribonucleoproteins"/>
    <property type="match status" value="1"/>
</dbReference>
<reference evidence="10 11" key="1">
    <citation type="submission" date="2021-06" db="EMBL/GenBank/DDBJ databases">
        <title>Halomicroarcula sp. a new haloarchaeum isolated from saline soil.</title>
        <authorList>
            <person name="Duran-Viseras A."/>
            <person name="Sanchez-Porro C."/>
            <person name="Ventosa A."/>
        </authorList>
    </citation>
    <scope>NUCLEOTIDE SEQUENCE [LARGE SCALE GENOMIC DNA]</scope>
    <source>
        <strain evidence="10 11">F27</strain>
    </source>
</reference>
<evidence type="ECO:0000256" key="4">
    <source>
        <dbReference type="ARBA" id="ARBA00022692"/>
    </source>
</evidence>
<dbReference type="Gene3D" id="3.30.70.100">
    <property type="match status" value="1"/>
</dbReference>
<keyword evidence="3" id="KW-1003">Cell membrane</keyword>
<feature type="transmembrane region" description="Helical" evidence="7">
    <location>
        <begin position="55"/>
        <end position="75"/>
    </location>
</feature>
<dbReference type="SUPFAM" id="SSF82861">
    <property type="entry name" value="Mechanosensitive channel protein MscS (YggB), transmembrane region"/>
    <property type="match status" value="1"/>
</dbReference>
<keyword evidence="6 7" id="KW-0472">Membrane</keyword>
<dbReference type="InterPro" id="IPR006685">
    <property type="entry name" value="MscS_channel_2nd"/>
</dbReference>
<evidence type="ECO:0000256" key="1">
    <source>
        <dbReference type="ARBA" id="ARBA00004651"/>
    </source>
</evidence>
<keyword evidence="5 7" id="KW-1133">Transmembrane helix</keyword>
<evidence type="ECO:0000259" key="9">
    <source>
        <dbReference type="Pfam" id="PF21082"/>
    </source>
</evidence>
<comment type="subcellular location">
    <subcellularLocation>
        <location evidence="1">Cell membrane</location>
        <topology evidence="1">Multi-pass membrane protein</topology>
    </subcellularLocation>
</comment>
<gene>
    <name evidence="10" type="ORF">EGH23_15965</name>
</gene>
<evidence type="ECO:0000256" key="6">
    <source>
        <dbReference type="ARBA" id="ARBA00023136"/>
    </source>
</evidence>
<evidence type="ECO:0000256" key="7">
    <source>
        <dbReference type="SAM" id="Phobius"/>
    </source>
</evidence>
<protein>
    <submittedName>
        <fullName evidence="10">Mechanosensitive ion channel family protein</fullName>
    </submittedName>
</protein>
<feature type="transmembrane region" description="Helical" evidence="7">
    <location>
        <begin position="87"/>
        <end position="109"/>
    </location>
</feature>
<dbReference type="InterPro" id="IPR010920">
    <property type="entry name" value="LSM_dom_sf"/>
</dbReference>
<feature type="transmembrane region" description="Helical" evidence="7">
    <location>
        <begin position="130"/>
        <end position="151"/>
    </location>
</feature>
<feature type="transmembrane region" description="Helical" evidence="7">
    <location>
        <begin position="15"/>
        <end position="35"/>
    </location>
</feature>
<dbReference type="Proteomes" id="UP001430455">
    <property type="component" value="Unassembled WGS sequence"/>
</dbReference>
<dbReference type="InterPro" id="IPR011014">
    <property type="entry name" value="MscS_channel_TM-2"/>
</dbReference>
<dbReference type="AlphaFoldDB" id="A0AAW4PF59"/>
<evidence type="ECO:0000256" key="3">
    <source>
        <dbReference type="ARBA" id="ARBA00022475"/>
    </source>
</evidence>
<dbReference type="Gene3D" id="1.10.287.1260">
    <property type="match status" value="1"/>
</dbReference>
<keyword evidence="4 7" id="KW-0812">Transmembrane</keyword>
<keyword evidence="11" id="KW-1185">Reference proteome</keyword>
<dbReference type="Pfam" id="PF00924">
    <property type="entry name" value="MS_channel_2nd"/>
    <property type="match status" value="1"/>
</dbReference>
<evidence type="ECO:0000313" key="11">
    <source>
        <dbReference type="Proteomes" id="UP001430455"/>
    </source>
</evidence>
<comment type="similarity">
    <text evidence="2">Belongs to the MscS (TC 1.A.23) family.</text>
</comment>
<evidence type="ECO:0000259" key="8">
    <source>
        <dbReference type="Pfam" id="PF00924"/>
    </source>
</evidence>
<evidence type="ECO:0000256" key="5">
    <source>
        <dbReference type="ARBA" id="ARBA00022989"/>
    </source>
</evidence>
<proteinExistence type="inferred from homology"/>
<dbReference type="PANTHER" id="PTHR30221">
    <property type="entry name" value="SMALL-CONDUCTANCE MECHANOSENSITIVE CHANNEL"/>
    <property type="match status" value="1"/>
</dbReference>
<evidence type="ECO:0000256" key="2">
    <source>
        <dbReference type="ARBA" id="ARBA00008017"/>
    </source>
</evidence>
<dbReference type="InterPro" id="IPR011066">
    <property type="entry name" value="MscS_channel_C_sf"/>
</dbReference>